<reference evidence="1 2" key="1">
    <citation type="submission" date="2019-03" db="EMBL/GenBank/DDBJ databases">
        <title>Diversity of the mouse oral microbiome.</title>
        <authorList>
            <person name="Joseph S."/>
            <person name="Aduse-Opoku J."/>
            <person name="Curtis M."/>
            <person name="Wade W."/>
            <person name="Hashim A."/>
        </authorList>
    </citation>
    <scope>NUCLEOTIDE SEQUENCE [LARGE SCALE GENOMIC DNA]</scope>
    <source>
        <strain evidence="1 2">HT4</strain>
    </source>
</reference>
<accession>A0A4Y9FQV5</accession>
<proteinExistence type="predicted"/>
<sequence length="115" mass="13752">MSKAEQIRVYYREHPNATYEEVAEALNFDVGFVRSNVSRDINQYKICIRKEDGSLDYEYYYKADEEKKEFLAYTKEVLQELIEQLRSANRRETDSNQIRLNCKEIRSLLQEVAKL</sequence>
<dbReference type="EMBL" id="SPQA01000012">
    <property type="protein sequence ID" value="TFU30883.1"/>
    <property type="molecule type" value="Genomic_DNA"/>
</dbReference>
<dbReference type="Proteomes" id="UP000297747">
    <property type="component" value="Unassembled WGS sequence"/>
</dbReference>
<protein>
    <recommendedName>
        <fullName evidence="3">Phage protein</fullName>
    </recommendedName>
</protein>
<evidence type="ECO:0008006" key="3">
    <source>
        <dbReference type="Google" id="ProtNLM"/>
    </source>
</evidence>
<name>A0A4Y9FQV5_STRAI</name>
<gene>
    <name evidence="1" type="ORF">E4U01_04505</name>
</gene>
<dbReference type="RefSeq" id="WP_135052723.1">
    <property type="nucleotide sequence ID" value="NZ_CAKOCW010000034.1"/>
</dbReference>
<evidence type="ECO:0000313" key="1">
    <source>
        <dbReference type="EMBL" id="TFU30883.1"/>
    </source>
</evidence>
<dbReference type="AlphaFoldDB" id="A0A4Y9FQV5"/>
<organism evidence="1 2">
    <name type="scientific">Streptococcus acidominimus</name>
    <dbReference type="NCBI Taxonomy" id="1326"/>
    <lineage>
        <taxon>Bacteria</taxon>
        <taxon>Bacillati</taxon>
        <taxon>Bacillota</taxon>
        <taxon>Bacilli</taxon>
        <taxon>Lactobacillales</taxon>
        <taxon>Streptococcaceae</taxon>
        <taxon>Streptococcus</taxon>
    </lineage>
</organism>
<comment type="caution">
    <text evidence="1">The sequence shown here is derived from an EMBL/GenBank/DDBJ whole genome shotgun (WGS) entry which is preliminary data.</text>
</comment>
<evidence type="ECO:0000313" key="2">
    <source>
        <dbReference type="Proteomes" id="UP000297747"/>
    </source>
</evidence>